<dbReference type="Pfam" id="PF00651">
    <property type="entry name" value="BTB"/>
    <property type="match status" value="1"/>
</dbReference>
<protein>
    <recommendedName>
        <fullName evidence="2">BTB domain-containing protein</fullName>
    </recommendedName>
</protein>
<reference evidence="3 4" key="1">
    <citation type="submission" date="2016-07" db="EMBL/GenBank/DDBJ databases">
        <title>Pervasive Adenine N6-methylation of Active Genes in Fungi.</title>
        <authorList>
            <consortium name="DOE Joint Genome Institute"/>
            <person name="Mondo S.J."/>
            <person name="Dannebaum R.O."/>
            <person name="Kuo R.C."/>
            <person name="Labutti K."/>
            <person name="Haridas S."/>
            <person name="Kuo A."/>
            <person name="Salamov A."/>
            <person name="Ahrendt S.R."/>
            <person name="Lipzen A."/>
            <person name="Sullivan W."/>
            <person name="Andreopoulos W.B."/>
            <person name="Clum A."/>
            <person name="Lindquist E."/>
            <person name="Daum C."/>
            <person name="Ramamoorthy G.K."/>
            <person name="Gryganskyi A."/>
            <person name="Culley D."/>
            <person name="Magnuson J.K."/>
            <person name="James T.Y."/>
            <person name="O'Malley M.A."/>
            <person name="Stajich J.E."/>
            <person name="Spatafora J.W."/>
            <person name="Visel A."/>
            <person name="Grigoriev I.V."/>
        </authorList>
    </citation>
    <scope>NUCLEOTIDE SEQUENCE [LARGE SCALE GENOMIC DNA]</scope>
    <source>
        <strain evidence="3 4">62-1032</strain>
    </source>
</reference>
<evidence type="ECO:0000256" key="1">
    <source>
        <dbReference type="SAM" id="MobiDB-lite"/>
    </source>
</evidence>
<dbReference type="Proteomes" id="UP000193467">
    <property type="component" value="Unassembled WGS sequence"/>
</dbReference>
<dbReference type="EMBL" id="MCGR01000050">
    <property type="protein sequence ID" value="ORY72751.1"/>
    <property type="molecule type" value="Genomic_DNA"/>
</dbReference>
<dbReference type="InterPro" id="IPR000210">
    <property type="entry name" value="BTB/POZ_dom"/>
</dbReference>
<evidence type="ECO:0000313" key="3">
    <source>
        <dbReference type="EMBL" id="ORY72751.1"/>
    </source>
</evidence>
<sequence length="275" mass="30539">MSRTADEAGLDKDGEQSAPAPKLTLSSTYNASDADVELRSKDGVRFLVDRVHRANLLASSKMLAGMFETVPAPEVKVPIIHLAEDSAVLQQMLAYFYPKRLPRLKLGDMDEDVALIAAFDKYEVWRGIEAYSSAFYFKYGAHFFDRPVRYWPTLGNSFCAYAFARSFGIDDLHAGSKLALIESAEGTEDLEETLSSIYIGSLGAAVDVSSVALRLLAYIHNSRQTFAEGRIHFSSRLRGMITPKIGHVRSFGTRVRVSSRHQAWQRSSTKNTALC</sequence>
<evidence type="ECO:0000259" key="2">
    <source>
        <dbReference type="Pfam" id="PF00651"/>
    </source>
</evidence>
<feature type="compositionally biased region" description="Basic and acidic residues" evidence="1">
    <location>
        <begin position="1"/>
        <end position="15"/>
    </location>
</feature>
<comment type="caution">
    <text evidence="3">The sequence shown here is derived from an EMBL/GenBank/DDBJ whole genome shotgun (WGS) entry which is preliminary data.</text>
</comment>
<dbReference type="Gene3D" id="3.30.710.10">
    <property type="entry name" value="Potassium Channel Kv1.1, Chain A"/>
    <property type="match status" value="1"/>
</dbReference>
<organism evidence="3 4">
    <name type="scientific">Leucosporidium creatinivorum</name>
    <dbReference type="NCBI Taxonomy" id="106004"/>
    <lineage>
        <taxon>Eukaryota</taxon>
        <taxon>Fungi</taxon>
        <taxon>Dikarya</taxon>
        <taxon>Basidiomycota</taxon>
        <taxon>Pucciniomycotina</taxon>
        <taxon>Microbotryomycetes</taxon>
        <taxon>Leucosporidiales</taxon>
        <taxon>Leucosporidium</taxon>
    </lineage>
</organism>
<feature type="region of interest" description="Disordered" evidence="1">
    <location>
        <begin position="1"/>
        <end position="25"/>
    </location>
</feature>
<dbReference type="InterPro" id="IPR011333">
    <property type="entry name" value="SKP1/BTB/POZ_sf"/>
</dbReference>
<accession>A0A1Y2EME8</accession>
<proteinExistence type="predicted"/>
<dbReference type="AlphaFoldDB" id="A0A1Y2EME8"/>
<name>A0A1Y2EME8_9BASI</name>
<keyword evidence="4" id="KW-1185">Reference proteome</keyword>
<gene>
    <name evidence="3" type="ORF">BCR35DRAFT_354311</name>
</gene>
<dbReference type="OrthoDB" id="3184970at2759"/>
<feature type="domain" description="BTB" evidence="2">
    <location>
        <begin position="34"/>
        <end position="133"/>
    </location>
</feature>
<evidence type="ECO:0000313" key="4">
    <source>
        <dbReference type="Proteomes" id="UP000193467"/>
    </source>
</evidence>
<dbReference type="InParanoid" id="A0A1Y2EME8"/>